<evidence type="ECO:0000313" key="3">
    <source>
        <dbReference type="EMBL" id="CAB4163156.1"/>
    </source>
</evidence>
<evidence type="ECO:0000256" key="1">
    <source>
        <dbReference type="ARBA" id="ARBA00004328"/>
    </source>
</evidence>
<dbReference type="GO" id="GO:0019058">
    <property type="term" value="P:viral life cycle"/>
    <property type="evidence" value="ECO:0007669"/>
    <property type="project" value="UniProtKB-ARBA"/>
</dbReference>
<name>A0A6J5R4G6_9CAUD</name>
<protein>
    <submittedName>
        <fullName evidence="4">Pectate lyase superfamily protein</fullName>
    </submittedName>
</protein>
<proteinExistence type="predicted"/>
<dbReference type="GO" id="GO:0051701">
    <property type="term" value="P:biological process involved in interaction with host"/>
    <property type="evidence" value="ECO:0007669"/>
    <property type="project" value="UniProtKB-ARBA"/>
</dbReference>
<dbReference type="EMBL" id="LR797100">
    <property type="protein sequence ID" value="CAB4186514.1"/>
    <property type="molecule type" value="Genomic_DNA"/>
</dbReference>
<evidence type="ECO:0000313" key="4">
    <source>
        <dbReference type="EMBL" id="CAB4186514.1"/>
    </source>
</evidence>
<dbReference type="InterPro" id="IPR011050">
    <property type="entry name" value="Pectin_lyase_fold/virulence"/>
</dbReference>
<evidence type="ECO:0000256" key="2">
    <source>
        <dbReference type="ARBA" id="ARBA00022844"/>
    </source>
</evidence>
<reference evidence="4" key="1">
    <citation type="submission" date="2020-05" db="EMBL/GenBank/DDBJ databases">
        <authorList>
            <person name="Chiriac C."/>
            <person name="Salcher M."/>
            <person name="Ghai R."/>
            <person name="Kavagutti S V."/>
        </authorList>
    </citation>
    <scope>NUCLEOTIDE SEQUENCE</scope>
</reference>
<organism evidence="4">
    <name type="scientific">uncultured Caudovirales phage</name>
    <dbReference type="NCBI Taxonomy" id="2100421"/>
    <lineage>
        <taxon>Viruses</taxon>
        <taxon>Duplodnaviria</taxon>
        <taxon>Heunggongvirae</taxon>
        <taxon>Uroviricota</taxon>
        <taxon>Caudoviricetes</taxon>
        <taxon>Peduoviridae</taxon>
        <taxon>Maltschvirus</taxon>
        <taxon>Maltschvirus maltsch</taxon>
    </lineage>
</organism>
<dbReference type="GO" id="GO:0044423">
    <property type="term" value="C:virion component"/>
    <property type="evidence" value="ECO:0007669"/>
    <property type="project" value="UniProtKB-KW"/>
</dbReference>
<dbReference type="GO" id="GO:0016829">
    <property type="term" value="F:lyase activity"/>
    <property type="evidence" value="ECO:0007669"/>
    <property type="project" value="UniProtKB-KW"/>
</dbReference>
<dbReference type="InterPro" id="IPR012334">
    <property type="entry name" value="Pectin_lyas_fold"/>
</dbReference>
<comment type="subcellular location">
    <subcellularLocation>
        <location evidence="1">Virion</location>
    </subcellularLocation>
</comment>
<keyword evidence="2" id="KW-0946">Virion</keyword>
<sequence length="647" mass="66722">MTISSTVRIAGPFTGNGVTTTFPFTYKVFSTADVQVIRLTISTGIETTLTIVTDYTITLNGDQDSNPGGNIVLVAALSALYKLTATSDIANLQPTDLTNQGGFYPEVITDALDRATIQIQQISDIGDRTLKIPISDGALNMELPTAASRANSFLAFGATGLPTVVTAGSSGAPTTMTRQNFSGTGSQVAFTLASDPGALGNSAEVFIGGVYQNRNTYTISGLTLTFSAAPVLGTDNIEFVNFLTDAIGSTSADLVTYTPAGTGAVARSAQSKFRDTVSVKDFGAIGDGVTDDTAAIQAAITAQKVVSTLQLETYFTNNLTASQNTINWAGGSYSNNINIVDPIDLSKLTTAPQLIFSNASRHAFSRSFGNLTANNIYNAVYPNINSFDVSSAVLQVSSGSTIENATAIAGYFSNNGASPTNTVALFGCGLVTANNGAGWGLNTLLQDSSTRTIGAGTGRILIGAELDFNVMNTATNVIGVSVGGNSLSQPVSANAFIANALGTGISWTSAFVSFDGCAQNGLSIGAVQSSGANINSQNILISYFDGLSVKRNAVINITGGGYLTFAGSVPLLGYSFQGADLFLDLGKKLKIAGNTILGDRVSGYSPMTGTANKVAVYDTATVTLAQLAGRVMQLQSDLTNQHGLLGA</sequence>
<accession>A0A6J5R4G6</accession>
<dbReference type="SUPFAM" id="SSF51126">
    <property type="entry name" value="Pectin lyase-like"/>
    <property type="match status" value="1"/>
</dbReference>
<dbReference type="Gene3D" id="2.160.20.10">
    <property type="entry name" value="Single-stranded right-handed beta-helix, Pectin lyase-like"/>
    <property type="match status" value="1"/>
</dbReference>
<gene>
    <name evidence="4" type="ORF">UFOVP1148_17</name>
    <name evidence="3" type="ORF">UFOVP809_4</name>
</gene>
<dbReference type="EMBL" id="LR796745">
    <property type="protein sequence ID" value="CAB4163156.1"/>
    <property type="molecule type" value="Genomic_DNA"/>
</dbReference>
<keyword evidence="4" id="KW-0456">Lyase</keyword>